<evidence type="ECO:0000313" key="8">
    <source>
        <dbReference type="Proteomes" id="UP001610563"/>
    </source>
</evidence>
<dbReference type="Gene3D" id="3.60.10.10">
    <property type="entry name" value="Endonuclease/exonuclease/phosphatase"/>
    <property type="match status" value="1"/>
</dbReference>
<evidence type="ECO:0000256" key="1">
    <source>
        <dbReference type="ARBA" id="ARBA00008943"/>
    </source>
</evidence>
<dbReference type="Pfam" id="PF22669">
    <property type="entry name" value="Exo_endo_phos2"/>
    <property type="match status" value="1"/>
</dbReference>
<dbReference type="SMART" id="SM00128">
    <property type="entry name" value="IPPc"/>
    <property type="match status" value="1"/>
</dbReference>
<protein>
    <recommendedName>
        <fullName evidence="3">phosphoinositide 5-phosphatase</fullName>
        <ecNumber evidence="3">3.1.3.36</ecNumber>
    </recommendedName>
</protein>
<dbReference type="Proteomes" id="UP001610563">
    <property type="component" value="Unassembled WGS sequence"/>
</dbReference>
<evidence type="ECO:0000313" key="7">
    <source>
        <dbReference type="EMBL" id="KAL2783167.1"/>
    </source>
</evidence>
<dbReference type="InterPro" id="IPR000300">
    <property type="entry name" value="IPPc"/>
</dbReference>
<keyword evidence="8" id="KW-1185">Reference proteome</keyword>
<name>A0ABR4FIV5_9EURO</name>
<dbReference type="PANTHER" id="PTHR11200:SF257">
    <property type="entry name" value="PHOSPHOINOSITIDE 5-PHOSPHATASE"/>
    <property type="match status" value="1"/>
</dbReference>
<dbReference type="PROSITE" id="PS50275">
    <property type="entry name" value="SAC"/>
    <property type="match status" value="1"/>
</dbReference>
<dbReference type="Pfam" id="PF02383">
    <property type="entry name" value="Syja_N"/>
    <property type="match status" value="1"/>
</dbReference>
<feature type="compositionally biased region" description="Polar residues" evidence="5">
    <location>
        <begin position="1053"/>
        <end position="1090"/>
    </location>
</feature>
<evidence type="ECO:0000256" key="2">
    <source>
        <dbReference type="ARBA" id="ARBA00009678"/>
    </source>
</evidence>
<comment type="similarity">
    <text evidence="2">In the central section; belongs to the inositol 1,4,5-trisphosphate 5-phosphatase family.</text>
</comment>
<feature type="domain" description="SAC" evidence="6">
    <location>
        <begin position="148"/>
        <end position="505"/>
    </location>
</feature>
<evidence type="ECO:0000256" key="3">
    <source>
        <dbReference type="ARBA" id="ARBA00013044"/>
    </source>
</evidence>
<comment type="caution">
    <text evidence="7">The sequence shown here is derived from an EMBL/GenBank/DDBJ whole genome shotgun (WGS) entry which is preliminary data.</text>
</comment>
<evidence type="ECO:0000259" key="6">
    <source>
        <dbReference type="PROSITE" id="PS50275"/>
    </source>
</evidence>
<comment type="similarity">
    <text evidence="1">Belongs to the synaptojanin family.</text>
</comment>
<dbReference type="EMBL" id="JBFTWV010000261">
    <property type="protein sequence ID" value="KAL2783167.1"/>
    <property type="molecule type" value="Genomic_DNA"/>
</dbReference>
<reference evidence="7 8" key="1">
    <citation type="submission" date="2024-07" db="EMBL/GenBank/DDBJ databases">
        <title>Section-level genome sequencing and comparative genomics of Aspergillus sections Usti and Cavernicolus.</title>
        <authorList>
            <consortium name="Lawrence Berkeley National Laboratory"/>
            <person name="Nybo J.L."/>
            <person name="Vesth T.C."/>
            <person name="Theobald S."/>
            <person name="Frisvad J.C."/>
            <person name="Larsen T.O."/>
            <person name="Kjaerboelling I."/>
            <person name="Rothschild-Mancinelli K."/>
            <person name="Lyhne E.K."/>
            <person name="Kogle M.E."/>
            <person name="Barry K."/>
            <person name="Clum A."/>
            <person name="Na H."/>
            <person name="Ledsgaard L."/>
            <person name="Lin J."/>
            <person name="Lipzen A."/>
            <person name="Kuo A."/>
            <person name="Riley R."/>
            <person name="Mondo S."/>
            <person name="Labutti K."/>
            <person name="Haridas S."/>
            <person name="Pangalinan J."/>
            <person name="Salamov A.A."/>
            <person name="Simmons B.A."/>
            <person name="Magnuson J.K."/>
            <person name="Chen J."/>
            <person name="Drula E."/>
            <person name="Henrissat B."/>
            <person name="Wiebenga A."/>
            <person name="Lubbers R.J."/>
            <person name="Gomes A.C."/>
            <person name="Makela M.R."/>
            <person name="Stajich J."/>
            <person name="Grigoriev I.V."/>
            <person name="Mortensen U.H."/>
            <person name="De Vries R.P."/>
            <person name="Baker S.E."/>
            <person name="Andersen M.R."/>
        </authorList>
    </citation>
    <scope>NUCLEOTIDE SEQUENCE [LARGE SCALE GENOMIC DNA]</scope>
    <source>
        <strain evidence="7 8">CBS 209.92</strain>
    </source>
</reference>
<sequence length="1140" mass="126477">MPSIRVLSRDHPVRSLILATSEDAMIFRHSLGDPRTGVLPASNDTQRCLVEFASLSSIDLTGYRTLGSGYGTLGLVTLDHDVFVCVVTRSVKAASVRPGETVLRIEDVEFYCLNRSEYESSLYYDADASEDSGLEGRPGLTDHPFLALKKLLNDGSFYYSLDFNLTDRLQDRSDKSTAFDITSLDRDVLWNAYMIEPLLVFRSHLSPHDKQLLDSSQILTCVIRGFCGTLTIPASVSILSSVRTNMPSMLTLISRLSSRRAGTRFNARGIDDDGNVANFVETETILWVPPGIAFSYVQVRGSVPIFWEQATGFLPGQQKIDVTRSIEATHHAFDKHIESLELEYGAVHVVNLLSELRPGEVEISTRFRQHIQRNLLNQKADSDHALLRATEFDFHAEARGPLGYGAGSEIKHELLHSLNGFAYFLSENAPSRRGGTSVVLQQEGVFRTNCLDCLDRTNLVQTIISSMALESFLLQENGAAGSDIHLRHSTLWADNGDALSKIYAGTGALRSSYTRHGKMSLAGALADARKTAARLYINNFSDKARQRTIDLLLGRLPDQAPVHLYDPINDLVSTELMQRASEYTSKKTTNIWTGTFNVNGRIQGSDVDLDPWLFPEANEQHAEPTIFAVGFQEIVALSPQQIMSTDPTTRKSWEMAVLDCLNKRSASRQVPKYVLLRSGQLVGAALMIYVRDDALKDIKNVEGSVKKTGLSGIAGNKGGCAIRFEYSNTRICFVTAHLAAGFANYDERNNDYETIYRGLRFQRNRSIEDHDAIIWMGDFNYRIGLPNQTVRDLVQQVNYQKLYANDQLNLQMLAGRAFQFYNEGLVVFPPTYKYDVGKDTYDTSEKARIPAWCDRVLWKGPDLRQLNYNVANLRLSDHRPVWASFTCTISVVDEFRKETLRQDLHAQQRCAAHVLEAPTQPVHINNGSGDLISIEPIATGLPPPSSDQRKWWLDNGAPVKSSICPPNNNYRLDVHRTSNPFSAQESPHWVPIAAIQRETATVVSGKPLSSQSLNSPLSSESLQLHASRTEEVIGHKPGPPVPPKPSSLGLTKGPSTSHTCPDTSAISSYRGSPGSLSTSPRVSSQLGEHSSSPKRRNSVRRGIALPSNDDSLKKPSKPVAQGLLDDNFSEEISWKPLVPQ</sequence>
<dbReference type="PANTHER" id="PTHR11200">
    <property type="entry name" value="INOSITOL 5-PHOSPHATASE"/>
    <property type="match status" value="1"/>
</dbReference>
<dbReference type="InterPro" id="IPR046985">
    <property type="entry name" value="IP5"/>
</dbReference>
<accession>A0ABR4FIV5</accession>
<keyword evidence="4" id="KW-0378">Hydrolase</keyword>
<dbReference type="EC" id="3.1.3.36" evidence="3"/>
<dbReference type="SUPFAM" id="SSF56219">
    <property type="entry name" value="DNase I-like"/>
    <property type="match status" value="1"/>
</dbReference>
<organism evidence="7 8">
    <name type="scientific">Aspergillus keveii</name>
    <dbReference type="NCBI Taxonomy" id="714993"/>
    <lineage>
        <taxon>Eukaryota</taxon>
        <taxon>Fungi</taxon>
        <taxon>Dikarya</taxon>
        <taxon>Ascomycota</taxon>
        <taxon>Pezizomycotina</taxon>
        <taxon>Eurotiomycetes</taxon>
        <taxon>Eurotiomycetidae</taxon>
        <taxon>Eurotiales</taxon>
        <taxon>Aspergillaceae</taxon>
        <taxon>Aspergillus</taxon>
        <taxon>Aspergillus subgen. Nidulantes</taxon>
    </lineage>
</organism>
<dbReference type="InterPro" id="IPR036691">
    <property type="entry name" value="Endo/exonu/phosph_ase_sf"/>
</dbReference>
<gene>
    <name evidence="7" type="ORF">BJX66DRAFT_319017</name>
</gene>
<proteinExistence type="inferred from homology"/>
<feature type="region of interest" description="Disordered" evidence="5">
    <location>
        <begin position="1031"/>
        <end position="1124"/>
    </location>
</feature>
<evidence type="ECO:0000256" key="5">
    <source>
        <dbReference type="SAM" id="MobiDB-lite"/>
    </source>
</evidence>
<dbReference type="InterPro" id="IPR002013">
    <property type="entry name" value="SAC_dom"/>
</dbReference>
<evidence type="ECO:0000256" key="4">
    <source>
        <dbReference type="ARBA" id="ARBA00022801"/>
    </source>
</evidence>